<name>A0ABX8R512_9ACTN</name>
<dbReference type="EMBL" id="CP059572">
    <property type="protein sequence ID" value="QXJ26166.1"/>
    <property type="molecule type" value="Genomic_DNA"/>
</dbReference>
<dbReference type="Proteomes" id="UP001049518">
    <property type="component" value="Chromosome"/>
</dbReference>
<sequence>MVFVTAGALDGPLLTATLRLRADHAPPGTRSRVFAVGAGLEITAATSGTALAGAAAGLPAPVLLLAVAASHAVAGLLHPVLRGTARSPAALSEATSASRRVQ</sequence>
<protein>
    <submittedName>
        <fullName evidence="1">Uncharacterized protein</fullName>
    </submittedName>
</protein>
<evidence type="ECO:0000313" key="1">
    <source>
        <dbReference type="EMBL" id="QXJ26166.1"/>
    </source>
</evidence>
<accession>A0ABX8R512</accession>
<reference evidence="1" key="1">
    <citation type="submission" date="2020-07" db="EMBL/GenBank/DDBJ databases">
        <authorList>
            <person name="Tarantini F.S."/>
            <person name="Hong K.W."/>
            <person name="Chan K.G."/>
        </authorList>
    </citation>
    <scope>NUCLEOTIDE SEQUENCE</scope>
    <source>
        <strain evidence="1">32-07</strain>
    </source>
</reference>
<organism evidence="1 2">
    <name type="scientific">Actinomadura graeca</name>
    <dbReference type="NCBI Taxonomy" id="2750812"/>
    <lineage>
        <taxon>Bacteria</taxon>
        <taxon>Bacillati</taxon>
        <taxon>Actinomycetota</taxon>
        <taxon>Actinomycetes</taxon>
        <taxon>Streptosporangiales</taxon>
        <taxon>Thermomonosporaceae</taxon>
        <taxon>Actinomadura</taxon>
    </lineage>
</organism>
<keyword evidence="2" id="KW-1185">Reference proteome</keyword>
<dbReference type="RefSeq" id="WP_231332398.1">
    <property type="nucleotide sequence ID" value="NZ_CP059572.1"/>
</dbReference>
<evidence type="ECO:0000313" key="2">
    <source>
        <dbReference type="Proteomes" id="UP001049518"/>
    </source>
</evidence>
<proteinExistence type="predicted"/>
<gene>
    <name evidence="1" type="ORF">AGRA3207_007781</name>
</gene>